<dbReference type="InterPro" id="IPR036515">
    <property type="entry name" value="Transposase_17_sf"/>
</dbReference>
<proteinExistence type="predicted"/>
<dbReference type="SMART" id="SM01321">
    <property type="entry name" value="Y1_Tnp"/>
    <property type="match status" value="1"/>
</dbReference>
<dbReference type="RefSeq" id="WP_258813082.1">
    <property type="nucleotide sequence ID" value="NZ_JANUGU010000006.1"/>
</dbReference>
<dbReference type="Pfam" id="PF01797">
    <property type="entry name" value="Y1_Tnp"/>
    <property type="match status" value="1"/>
</dbReference>
<feature type="compositionally biased region" description="Pro residues" evidence="1">
    <location>
        <begin position="228"/>
        <end position="237"/>
    </location>
</feature>
<dbReference type="SUPFAM" id="SSF143422">
    <property type="entry name" value="Transposase IS200-like"/>
    <property type="match status" value="1"/>
</dbReference>
<accession>A0ABT2D1H4</accession>
<evidence type="ECO:0000313" key="4">
    <source>
        <dbReference type="Proteomes" id="UP001204621"/>
    </source>
</evidence>
<comment type="caution">
    <text evidence="3">The sequence shown here is derived from an EMBL/GenBank/DDBJ whole genome shotgun (WGS) entry which is preliminary data.</text>
</comment>
<dbReference type="Proteomes" id="UP001204621">
    <property type="component" value="Unassembled WGS sequence"/>
</dbReference>
<protein>
    <submittedName>
        <fullName evidence="3">Transposase</fullName>
    </submittedName>
</protein>
<sequence length="237" mass="27073">MARQSRLILPHQPHHVLHRGNDNQLIFRDDEDHERLLGWLKEASRFYSVAIHAYALMPTHLHLLATPGDDTGLALMMQKLGRLYVPWFNQKYQRSGSLFQGRFRTSLVETDKYFLACSRFIELNPVRSQLAAEPGDYPWSSYRHHAGLRVDTVVSDHSLYWALGNTPFQREAAYTEFVAQGIPDAELKGINDAVMKGWPLATDAFKADLERKTSRQILPAKRGRPFKKPLPPAPKSA</sequence>
<evidence type="ECO:0000313" key="3">
    <source>
        <dbReference type="EMBL" id="MCS0659890.1"/>
    </source>
</evidence>
<evidence type="ECO:0000256" key="1">
    <source>
        <dbReference type="SAM" id="MobiDB-lite"/>
    </source>
</evidence>
<evidence type="ECO:0000259" key="2">
    <source>
        <dbReference type="SMART" id="SM01321"/>
    </source>
</evidence>
<dbReference type="Gene3D" id="3.30.70.1290">
    <property type="entry name" value="Transposase IS200-like"/>
    <property type="match status" value="1"/>
</dbReference>
<dbReference type="PANTHER" id="PTHR34322:SF2">
    <property type="entry name" value="TRANSPOSASE IS200-LIKE DOMAIN-CONTAINING PROTEIN"/>
    <property type="match status" value="1"/>
</dbReference>
<dbReference type="InterPro" id="IPR002686">
    <property type="entry name" value="Transposase_17"/>
</dbReference>
<organism evidence="3 4">
    <name type="scientific">Massilia terrae</name>
    <dbReference type="NCBI Taxonomy" id="1811224"/>
    <lineage>
        <taxon>Bacteria</taxon>
        <taxon>Pseudomonadati</taxon>
        <taxon>Pseudomonadota</taxon>
        <taxon>Betaproteobacteria</taxon>
        <taxon>Burkholderiales</taxon>
        <taxon>Oxalobacteraceae</taxon>
        <taxon>Telluria group</taxon>
        <taxon>Massilia</taxon>
    </lineage>
</organism>
<feature type="domain" description="Transposase IS200-like" evidence="2">
    <location>
        <begin position="9"/>
        <end position="124"/>
    </location>
</feature>
<gene>
    <name evidence="3" type="ORF">NX778_17595</name>
</gene>
<dbReference type="EMBL" id="JANUGU010000006">
    <property type="protein sequence ID" value="MCS0659890.1"/>
    <property type="molecule type" value="Genomic_DNA"/>
</dbReference>
<reference evidence="3 4" key="1">
    <citation type="submission" date="2022-08" db="EMBL/GenBank/DDBJ databases">
        <title>Reclassification of Massilia species as members of the genera Telluria, Duganella, Pseudoduganella, Mokoshia gen. nov. and Zemynaea gen. nov. using orthogonal and non-orthogonal genome-based approaches.</title>
        <authorList>
            <person name="Bowman J.P."/>
        </authorList>
    </citation>
    <scope>NUCLEOTIDE SEQUENCE [LARGE SCALE GENOMIC DNA]</scope>
    <source>
        <strain evidence="3 4">JCM 31606</strain>
    </source>
</reference>
<feature type="region of interest" description="Disordered" evidence="1">
    <location>
        <begin position="214"/>
        <end position="237"/>
    </location>
</feature>
<keyword evidence="4" id="KW-1185">Reference proteome</keyword>
<name>A0ABT2D1H4_9BURK</name>
<dbReference type="PANTHER" id="PTHR34322">
    <property type="entry name" value="TRANSPOSASE, Y1_TNP DOMAIN-CONTAINING"/>
    <property type="match status" value="1"/>
</dbReference>